<dbReference type="EMBL" id="CP157353">
    <property type="protein sequence ID" value="XBM04099.1"/>
    <property type="molecule type" value="Genomic_DNA"/>
</dbReference>
<protein>
    <recommendedName>
        <fullName evidence="1">Tubby C-terminal domain-containing protein</fullName>
    </recommendedName>
</protein>
<evidence type="ECO:0000313" key="2">
    <source>
        <dbReference type="EMBL" id="XBM04099.1"/>
    </source>
</evidence>
<accession>A0AAU7FJ82</accession>
<gene>
    <name evidence="2" type="ORF">ABG082_18530</name>
</gene>
<reference evidence="2" key="1">
    <citation type="submission" date="2024-05" db="EMBL/GenBank/DDBJ databases">
        <authorList>
            <person name="Liu Z."/>
        </authorList>
    </citation>
    <scope>NUCLEOTIDE SEQUENCE</scope>
    <source>
        <strain evidence="2">BS1807G30</strain>
    </source>
</reference>
<proteinExistence type="predicted"/>
<dbReference type="InterPro" id="IPR056944">
    <property type="entry name" value="Tubby_C-like"/>
</dbReference>
<dbReference type="RefSeq" id="WP_348936379.1">
    <property type="nucleotide sequence ID" value="NZ_CP157353.1"/>
</dbReference>
<dbReference type="AlphaFoldDB" id="A0AAU7FJ82"/>
<organism evidence="2">
    <name type="scientific">Bacillus sp. BS1807G30</name>
    <dbReference type="NCBI Taxonomy" id="3153756"/>
    <lineage>
        <taxon>Bacteria</taxon>
        <taxon>Bacillati</taxon>
        <taxon>Bacillota</taxon>
        <taxon>Bacilli</taxon>
        <taxon>Bacillales</taxon>
        <taxon>Bacillaceae</taxon>
        <taxon>Bacillus</taxon>
    </lineage>
</organism>
<feature type="domain" description="Tubby C-terminal" evidence="1">
    <location>
        <begin position="6"/>
        <end position="171"/>
    </location>
</feature>
<evidence type="ECO:0000259" key="1">
    <source>
        <dbReference type="Pfam" id="PF23728"/>
    </source>
</evidence>
<dbReference type="Pfam" id="PF23728">
    <property type="entry name" value="Tubby_C_like"/>
    <property type="match status" value="1"/>
</dbReference>
<name>A0AAU7FJ82_9BACI</name>
<sequence length="173" mass="20434">MEFGYFKKTVMKKTTKCIPIINKEGVPIGFIKRFYKNKAERILDHIFDEFFVNVEVMDANLNTVVKATENISFRSMYRSNWSIECKEKGRLIFEDKTKIKTNPTMRFIINDTTYYLKKGFADKRVRLEDSKQTIADITYDKIIPPATVSIEKRQGDLTLHLIACLYYIFMLRE</sequence>